<keyword evidence="3 9" id="KW-0597">Phosphoprotein</keyword>
<evidence type="ECO:0000256" key="1">
    <source>
        <dbReference type="ARBA" id="ARBA00000085"/>
    </source>
</evidence>
<dbReference type="InterPro" id="IPR004358">
    <property type="entry name" value="Sig_transdc_His_kin-like_C"/>
</dbReference>
<sequence length="639" mass="69315">MALTNTQLQAVFDNMREGIFVLDRDHNVVQMNHSAASIFGLSGQTLSNEIAEEIFEVYLPDGSLLPRTEWAGAIALEGRFLQNYEVLVRRKDTGLLVATEVSLAPIRNEAGETELIVVCHRDVSERRDADHAKARLAAIVESSEDAIIGKDTQGIVTSWNLGAERTFGYTADEMVGQSVRRLIPPELQHEEDLILSRIRDGQTVRHIETRRVKKNGELIDISLTTSPIRDTSGRLIGASKVARDITEKKRLENQLHQSQKLEAVGQLTGGIAHDFNNLLAVILGNLDLLERLVSNDPAALKRVKTAQKASIRGADLTRRLLAFSSDGELQPRPTSLNEAVHTIVELAARGIGADIVVTTHLDASMPSVLVDVSGLENALLNLMVNARDAMPNGGSLHITSELREITDGHASVQAGDLKPGRYAGISVSDSGVGMSHEVLARALEPFFTTKKRGKGTGLGLAMVYGFVKQSGGAVRIYSEPGFGTTVTFFLPLAQQGFEAWQRTVSPMEDVKHTGTVLVVDDEADLVEIAVAYLEEMGCQVHVAADGVAALDVLAQHREIELVITDVVMPGDVNGIELGRRIGLLYPDTRVLYCSGFPADALAERTMSVNGPLLRKPYQKSEFRTAVNRAFESGAEAGGD</sequence>
<keyword evidence="6 14" id="KW-0418">Kinase</keyword>
<dbReference type="GO" id="GO:0006355">
    <property type="term" value="P:regulation of DNA-templated transcription"/>
    <property type="evidence" value="ECO:0007669"/>
    <property type="project" value="InterPro"/>
</dbReference>
<dbReference type="SUPFAM" id="SSF55874">
    <property type="entry name" value="ATPase domain of HSP90 chaperone/DNA topoisomerase II/histidine kinase"/>
    <property type="match status" value="1"/>
</dbReference>
<comment type="caution">
    <text evidence="14">The sequence shown here is derived from an EMBL/GenBank/DDBJ whole genome shotgun (WGS) entry which is preliminary data.</text>
</comment>
<dbReference type="SMART" id="SM00387">
    <property type="entry name" value="HATPase_c"/>
    <property type="match status" value="1"/>
</dbReference>
<dbReference type="AlphaFoldDB" id="A0A4Q0SVR5"/>
<keyword evidence="7" id="KW-0067">ATP-binding</keyword>
<dbReference type="PANTHER" id="PTHR43065">
    <property type="entry name" value="SENSOR HISTIDINE KINASE"/>
    <property type="match status" value="1"/>
</dbReference>
<evidence type="ECO:0000256" key="8">
    <source>
        <dbReference type="ARBA" id="ARBA00023012"/>
    </source>
</evidence>
<dbReference type="Pfam" id="PF00512">
    <property type="entry name" value="HisKA"/>
    <property type="match status" value="1"/>
</dbReference>
<feature type="domain" description="PAS" evidence="12">
    <location>
        <begin position="132"/>
        <end position="186"/>
    </location>
</feature>
<dbReference type="SMART" id="SM00448">
    <property type="entry name" value="REC"/>
    <property type="match status" value="1"/>
</dbReference>
<evidence type="ECO:0000313" key="14">
    <source>
        <dbReference type="EMBL" id="RXH55133.1"/>
    </source>
</evidence>
<feature type="domain" description="PAC" evidence="13">
    <location>
        <begin position="82"/>
        <end position="135"/>
    </location>
</feature>
<dbReference type="PROSITE" id="PS50109">
    <property type="entry name" value="HIS_KIN"/>
    <property type="match status" value="1"/>
</dbReference>
<dbReference type="Gene3D" id="1.10.287.130">
    <property type="match status" value="1"/>
</dbReference>
<dbReference type="Gene3D" id="3.30.450.20">
    <property type="entry name" value="PAS domain"/>
    <property type="match status" value="2"/>
</dbReference>
<dbReference type="InterPro" id="IPR003594">
    <property type="entry name" value="HATPase_dom"/>
</dbReference>
<feature type="domain" description="PAS" evidence="12">
    <location>
        <begin position="4"/>
        <end position="61"/>
    </location>
</feature>
<dbReference type="SMART" id="SM00388">
    <property type="entry name" value="HisKA"/>
    <property type="match status" value="1"/>
</dbReference>
<dbReference type="InterPro" id="IPR001789">
    <property type="entry name" value="Sig_transdc_resp-reg_receiver"/>
</dbReference>
<dbReference type="PANTHER" id="PTHR43065:SF49">
    <property type="entry name" value="HISTIDINE KINASE"/>
    <property type="match status" value="1"/>
</dbReference>
<evidence type="ECO:0000256" key="2">
    <source>
        <dbReference type="ARBA" id="ARBA00012438"/>
    </source>
</evidence>
<dbReference type="InterPro" id="IPR000014">
    <property type="entry name" value="PAS"/>
</dbReference>
<dbReference type="RefSeq" id="WP_161571070.1">
    <property type="nucleotide sequence ID" value="NZ_RDSM01000003.1"/>
</dbReference>
<evidence type="ECO:0000256" key="4">
    <source>
        <dbReference type="ARBA" id="ARBA00022679"/>
    </source>
</evidence>
<evidence type="ECO:0000259" key="10">
    <source>
        <dbReference type="PROSITE" id="PS50109"/>
    </source>
</evidence>
<dbReference type="Pfam" id="PF00989">
    <property type="entry name" value="PAS"/>
    <property type="match status" value="1"/>
</dbReference>
<evidence type="ECO:0000313" key="15">
    <source>
        <dbReference type="Proteomes" id="UP000289437"/>
    </source>
</evidence>
<evidence type="ECO:0000259" key="12">
    <source>
        <dbReference type="PROSITE" id="PS50112"/>
    </source>
</evidence>
<feature type="domain" description="Response regulatory" evidence="11">
    <location>
        <begin position="515"/>
        <end position="630"/>
    </location>
</feature>
<dbReference type="Gene3D" id="3.30.565.10">
    <property type="entry name" value="Histidine kinase-like ATPase, C-terminal domain"/>
    <property type="match status" value="1"/>
</dbReference>
<dbReference type="SMART" id="SM00086">
    <property type="entry name" value="PAC"/>
    <property type="match status" value="2"/>
</dbReference>
<feature type="modified residue" description="4-aspartylphosphate" evidence="9">
    <location>
        <position position="565"/>
    </location>
</feature>
<dbReference type="InterPro" id="IPR035965">
    <property type="entry name" value="PAS-like_dom_sf"/>
</dbReference>
<dbReference type="GO" id="GO:0005524">
    <property type="term" value="F:ATP binding"/>
    <property type="evidence" value="ECO:0007669"/>
    <property type="project" value="UniProtKB-KW"/>
</dbReference>
<name>A0A4Q0SVR5_9BACT</name>
<dbReference type="InterPro" id="IPR000700">
    <property type="entry name" value="PAS-assoc_C"/>
</dbReference>
<dbReference type="InterPro" id="IPR013767">
    <property type="entry name" value="PAS_fold"/>
</dbReference>
<dbReference type="PROSITE" id="PS50110">
    <property type="entry name" value="RESPONSE_REGULATORY"/>
    <property type="match status" value="1"/>
</dbReference>
<evidence type="ECO:0000259" key="11">
    <source>
        <dbReference type="PROSITE" id="PS50110"/>
    </source>
</evidence>
<dbReference type="SMART" id="SM00091">
    <property type="entry name" value="PAS"/>
    <property type="match status" value="2"/>
</dbReference>
<reference evidence="15" key="2">
    <citation type="submission" date="2019-02" db="EMBL/GenBank/DDBJ databases">
        <title>Granulicella sibirica sp. nov., a psychrotolerant acidobacterium isolated from an organic soil layer in forested tundra, West Siberia.</title>
        <authorList>
            <person name="Oshkin I.Y."/>
            <person name="Kulichevskaya I.S."/>
            <person name="Rijpstra W.I.C."/>
            <person name="Sinninghe Damste J.S."/>
            <person name="Rakitin A.L."/>
            <person name="Ravin N.V."/>
            <person name="Dedysh S.N."/>
        </authorList>
    </citation>
    <scope>NUCLEOTIDE SEQUENCE [LARGE SCALE GENOMIC DNA]</scope>
    <source>
        <strain evidence="15">AF10</strain>
    </source>
</reference>
<dbReference type="InterPro" id="IPR011006">
    <property type="entry name" value="CheY-like_superfamily"/>
</dbReference>
<comment type="catalytic activity">
    <reaction evidence="1">
        <text>ATP + protein L-histidine = ADP + protein N-phospho-L-histidine.</text>
        <dbReference type="EC" id="2.7.13.3"/>
    </reaction>
</comment>
<organism evidence="14 15">
    <name type="scientific">Granulicella sibirica</name>
    <dbReference type="NCBI Taxonomy" id="2479048"/>
    <lineage>
        <taxon>Bacteria</taxon>
        <taxon>Pseudomonadati</taxon>
        <taxon>Acidobacteriota</taxon>
        <taxon>Terriglobia</taxon>
        <taxon>Terriglobales</taxon>
        <taxon>Acidobacteriaceae</taxon>
        <taxon>Granulicella</taxon>
    </lineage>
</organism>
<dbReference type="InterPro" id="IPR003661">
    <property type="entry name" value="HisK_dim/P_dom"/>
</dbReference>
<dbReference type="CDD" id="cd00130">
    <property type="entry name" value="PAS"/>
    <property type="match status" value="2"/>
</dbReference>
<dbReference type="Pfam" id="PF08448">
    <property type="entry name" value="PAS_4"/>
    <property type="match status" value="1"/>
</dbReference>
<dbReference type="GO" id="GO:0000155">
    <property type="term" value="F:phosphorelay sensor kinase activity"/>
    <property type="evidence" value="ECO:0007669"/>
    <property type="project" value="InterPro"/>
</dbReference>
<dbReference type="InterPro" id="IPR001610">
    <property type="entry name" value="PAC"/>
</dbReference>
<dbReference type="PROSITE" id="PS50112">
    <property type="entry name" value="PAS"/>
    <property type="match status" value="2"/>
</dbReference>
<dbReference type="NCBIfam" id="TIGR00229">
    <property type="entry name" value="sensory_box"/>
    <property type="match status" value="2"/>
</dbReference>
<dbReference type="CDD" id="cd00082">
    <property type="entry name" value="HisKA"/>
    <property type="match status" value="1"/>
</dbReference>
<dbReference type="SUPFAM" id="SSF55785">
    <property type="entry name" value="PYP-like sensor domain (PAS domain)"/>
    <property type="match status" value="2"/>
</dbReference>
<accession>A0A4Q0SVR5</accession>
<dbReference type="EMBL" id="RDSM01000003">
    <property type="protein sequence ID" value="RXH55133.1"/>
    <property type="molecule type" value="Genomic_DNA"/>
</dbReference>
<evidence type="ECO:0000256" key="6">
    <source>
        <dbReference type="ARBA" id="ARBA00022777"/>
    </source>
</evidence>
<dbReference type="PRINTS" id="PR00344">
    <property type="entry name" value="BCTRLSENSOR"/>
</dbReference>
<dbReference type="Pfam" id="PF02518">
    <property type="entry name" value="HATPase_c"/>
    <property type="match status" value="1"/>
</dbReference>
<evidence type="ECO:0000256" key="3">
    <source>
        <dbReference type="ARBA" id="ARBA00022553"/>
    </source>
</evidence>
<evidence type="ECO:0000256" key="5">
    <source>
        <dbReference type="ARBA" id="ARBA00022741"/>
    </source>
</evidence>
<keyword evidence="4" id="KW-0808">Transferase</keyword>
<feature type="domain" description="PAC" evidence="13">
    <location>
        <begin position="205"/>
        <end position="257"/>
    </location>
</feature>
<dbReference type="PROSITE" id="PS50113">
    <property type="entry name" value="PAC"/>
    <property type="match status" value="2"/>
</dbReference>
<keyword evidence="8" id="KW-0902">Two-component regulatory system</keyword>
<dbReference type="OrthoDB" id="9815750at2"/>
<dbReference type="InterPro" id="IPR013656">
    <property type="entry name" value="PAS_4"/>
</dbReference>
<protein>
    <recommendedName>
        <fullName evidence="2">histidine kinase</fullName>
        <ecNumber evidence="2">2.7.13.3</ecNumber>
    </recommendedName>
</protein>
<gene>
    <name evidence="14" type="ORF">GRAN_4237</name>
</gene>
<dbReference type="Gene3D" id="3.40.50.2300">
    <property type="match status" value="1"/>
</dbReference>
<dbReference type="SUPFAM" id="SSF52172">
    <property type="entry name" value="CheY-like"/>
    <property type="match status" value="1"/>
</dbReference>
<dbReference type="SUPFAM" id="SSF47384">
    <property type="entry name" value="Homodimeric domain of signal transducing histidine kinase"/>
    <property type="match status" value="1"/>
</dbReference>
<dbReference type="Pfam" id="PF00072">
    <property type="entry name" value="Response_reg"/>
    <property type="match status" value="1"/>
</dbReference>
<dbReference type="InterPro" id="IPR036890">
    <property type="entry name" value="HATPase_C_sf"/>
</dbReference>
<dbReference type="EC" id="2.7.13.3" evidence="2"/>
<dbReference type="InterPro" id="IPR036097">
    <property type="entry name" value="HisK_dim/P_sf"/>
</dbReference>
<evidence type="ECO:0000259" key="13">
    <source>
        <dbReference type="PROSITE" id="PS50113"/>
    </source>
</evidence>
<keyword evidence="15" id="KW-1185">Reference proteome</keyword>
<keyword evidence="5" id="KW-0547">Nucleotide-binding</keyword>
<proteinExistence type="predicted"/>
<evidence type="ECO:0000256" key="9">
    <source>
        <dbReference type="PROSITE-ProRule" id="PRU00169"/>
    </source>
</evidence>
<dbReference type="InterPro" id="IPR005467">
    <property type="entry name" value="His_kinase_dom"/>
</dbReference>
<feature type="domain" description="Histidine kinase" evidence="10">
    <location>
        <begin position="270"/>
        <end position="494"/>
    </location>
</feature>
<reference evidence="14 15" key="1">
    <citation type="submission" date="2018-11" db="EMBL/GenBank/DDBJ databases">
        <authorList>
            <person name="Mardanov A.V."/>
            <person name="Ravin N.V."/>
            <person name="Dedysh S.N."/>
        </authorList>
    </citation>
    <scope>NUCLEOTIDE SEQUENCE [LARGE SCALE GENOMIC DNA]</scope>
    <source>
        <strain evidence="14 15">AF10</strain>
    </source>
</reference>
<dbReference type="Proteomes" id="UP000289437">
    <property type="component" value="Unassembled WGS sequence"/>
</dbReference>
<evidence type="ECO:0000256" key="7">
    <source>
        <dbReference type="ARBA" id="ARBA00022840"/>
    </source>
</evidence>